<sequence>MGLRERVNDALKQAMKDKDTTRLGTLRLINAAIKDQDIARRGTDNDTGCSDGDILAILGKMTKQRQESVRAYEEGGRLDLAQEEQREIEVIEEFLPRQLDEEEVAKAIDSAIDKTGASSIRDMGKVMGHLKENYTGQMDFGAVGPRVKDRLCA</sequence>
<dbReference type="STRING" id="1641875.XM53_03340"/>
<dbReference type="EMBL" id="LAXJ01000002">
    <property type="protein sequence ID" value="KRS14740.1"/>
    <property type="molecule type" value="Genomic_DNA"/>
</dbReference>
<proteinExistence type="predicted"/>
<dbReference type="RefSeq" id="WP_057790208.1">
    <property type="nucleotide sequence ID" value="NZ_LAXJ01000002.1"/>
</dbReference>
<dbReference type="InterPro" id="IPR023168">
    <property type="entry name" value="GatB_Yqey_C_2"/>
</dbReference>
<dbReference type="InterPro" id="IPR042184">
    <property type="entry name" value="YqeY/Aim41_N"/>
</dbReference>
<gene>
    <name evidence="1" type="ORF">XM53_03340</name>
</gene>
<reference evidence="1 2" key="1">
    <citation type="submission" date="2015-04" db="EMBL/GenBank/DDBJ databases">
        <title>The draft genome sequence of Roseovarius sp.R12b.</title>
        <authorList>
            <person name="Li G."/>
            <person name="Lai Q."/>
            <person name="Shao Z."/>
            <person name="Yan P."/>
        </authorList>
    </citation>
    <scope>NUCLEOTIDE SEQUENCE [LARGE SCALE GENOMIC DNA]</scope>
    <source>
        <strain evidence="1 2">R12B</strain>
    </source>
</reference>
<dbReference type="InterPro" id="IPR003789">
    <property type="entry name" value="Asn/Gln_tRNA_amidoTrase-B-like"/>
</dbReference>
<dbReference type="Proteomes" id="UP000051295">
    <property type="component" value="Unassembled WGS sequence"/>
</dbReference>
<dbReference type="Gene3D" id="1.10.10.410">
    <property type="match status" value="1"/>
</dbReference>
<dbReference type="AlphaFoldDB" id="A0A0T5P0U1"/>
<evidence type="ECO:0000313" key="1">
    <source>
        <dbReference type="EMBL" id="KRS14740.1"/>
    </source>
</evidence>
<protein>
    <submittedName>
        <fullName evidence="1">Glutamyl-tRNA amidotransferase</fullName>
    </submittedName>
</protein>
<keyword evidence="1" id="KW-0808">Transferase</keyword>
<dbReference type="Gene3D" id="1.10.1510.10">
    <property type="entry name" value="Uncharacterised protein YqeY/AIM41 PF09424, N-terminal domain"/>
    <property type="match status" value="1"/>
</dbReference>
<comment type="caution">
    <text evidence="1">The sequence shown here is derived from an EMBL/GenBank/DDBJ whole genome shotgun (WGS) entry which is preliminary data.</text>
</comment>
<dbReference type="Pfam" id="PF09424">
    <property type="entry name" value="YqeY"/>
    <property type="match status" value="1"/>
</dbReference>
<dbReference type="OrthoDB" id="9788127at2"/>
<evidence type="ECO:0000313" key="2">
    <source>
        <dbReference type="Proteomes" id="UP000051295"/>
    </source>
</evidence>
<dbReference type="PANTHER" id="PTHR28055">
    <property type="entry name" value="ALTERED INHERITANCE OF MITOCHONDRIA PROTEIN 41, MITOCHONDRIAL"/>
    <property type="match status" value="1"/>
</dbReference>
<dbReference type="PATRIC" id="fig|1641875.4.peg.1774"/>
<accession>A0A0T5P0U1</accession>
<dbReference type="InterPro" id="IPR019004">
    <property type="entry name" value="YqeY/Aim41"/>
</dbReference>
<keyword evidence="2" id="KW-1185">Reference proteome</keyword>
<dbReference type="GO" id="GO:0016740">
    <property type="term" value="F:transferase activity"/>
    <property type="evidence" value="ECO:0007669"/>
    <property type="project" value="UniProtKB-KW"/>
</dbReference>
<dbReference type="GO" id="GO:0016884">
    <property type="term" value="F:carbon-nitrogen ligase activity, with glutamine as amido-N-donor"/>
    <property type="evidence" value="ECO:0007669"/>
    <property type="project" value="InterPro"/>
</dbReference>
<organism evidence="1 2">
    <name type="scientific">Roseovarius atlanticus</name>
    <dbReference type="NCBI Taxonomy" id="1641875"/>
    <lineage>
        <taxon>Bacteria</taxon>
        <taxon>Pseudomonadati</taxon>
        <taxon>Pseudomonadota</taxon>
        <taxon>Alphaproteobacteria</taxon>
        <taxon>Rhodobacterales</taxon>
        <taxon>Roseobacteraceae</taxon>
        <taxon>Roseovarius</taxon>
    </lineage>
</organism>
<name>A0A0T5P0U1_9RHOB</name>
<dbReference type="SUPFAM" id="SSF89095">
    <property type="entry name" value="GatB/YqeY motif"/>
    <property type="match status" value="1"/>
</dbReference>
<dbReference type="PANTHER" id="PTHR28055:SF1">
    <property type="entry name" value="ALTERED INHERITANCE OF MITOCHONDRIA PROTEIN 41, MITOCHONDRIAL"/>
    <property type="match status" value="1"/>
</dbReference>